<keyword evidence="4" id="KW-1185">Reference proteome</keyword>
<evidence type="ECO:0000256" key="1">
    <source>
        <dbReference type="SAM" id="MobiDB-lite"/>
    </source>
</evidence>
<keyword evidence="2" id="KW-0732">Signal</keyword>
<dbReference type="Proteomes" id="UP000519023">
    <property type="component" value="Unassembled WGS sequence"/>
</dbReference>
<protein>
    <recommendedName>
        <fullName evidence="5">Pentapeptide MXKDX repeat protein</fullName>
    </recommendedName>
</protein>
<evidence type="ECO:0000313" key="4">
    <source>
        <dbReference type="Proteomes" id="UP000519023"/>
    </source>
</evidence>
<dbReference type="EMBL" id="JABBFV010000011">
    <property type="protein sequence ID" value="NML11553.1"/>
    <property type="molecule type" value="Genomic_DNA"/>
</dbReference>
<organism evidence="3 4">
    <name type="scientific">Sphingobium psychrophilum</name>
    <dbReference type="NCBI Taxonomy" id="2728834"/>
    <lineage>
        <taxon>Bacteria</taxon>
        <taxon>Pseudomonadati</taxon>
        <taxon>Pseudomonadota</taxon>
        <taxon>Alphaproteobacteria</taxon>
        <taxon>Sphingomonadales</taxon>
        <taxon>Sphingomonadaceae</taxon>
        <taxon>Sphingobium</taxon>
    </lineage>
</organism>
<sequence length="128" mass="13288">MIMIMTRSSRLRALALGGAIVLSPAIASAQGQTTGHPSTQSAPSANGSMPAGGMEKHDAMPGMAGMPMQDDKMPAAMPPMAKKAGCCGMKKMPMAKHKAAPHRRHAKPATAKPAPMPADKPMPMKDDM</sequence>
<proteinExistence type="predicted"/>
<evidence type="ECO:0008006" key="5">
    <source>
        <dbReference type="Google" id="ProtNLM"/>
    </source>
</evidence>
<gene>
    <name evidence="3" type="ORF">HHL08_15590</name>
</gene>
<accession>A0A7X9WX66</accession>
<evidence type="ECO:0000256" key="2">
    <source>
        <dbReference type="SAM" id="SignalP"/>
    </source>
</evidence>
<dbReference type="RefSeq" id="WP_088181972.1">
    <property type="nucleotide sequence ID" value="NZ_JABBFV010000011.1"/>
</dbReference>
<name>A0A7X9WX66_9SPHN</name>
<feature type="region of interest" description="Disordered" evidence="1">
    <location>
        <begin position="28"/>
        <end position="128"/>
    </location>
</feature>
<feature type="compositionally biased region" description="Polar residues" evidence="1">
    <location>
        <begin position="29"/>
        <end position="47"/>
    </location>
</feature>
<reference evidence="3 4" key="1">
    <citation type="submission" date="2020-04" db="EMBL/GenBank/DDBJ databases">
        <title>Sphingobium sp. AR-3-1 isolated from Arctic soil.</title>
        <authorList>
            <person name="Dahal R.H."/>
            <person name="Chaudhary D.K."/>
        </authorList>
    </citation>
    <scope>NUCLEOTIDE SEQUENCE [LARGE SCALE GENOMIC DNA]</scope>
    <source>
        <strain evidence="3 4">AR-3-1</strain>
    </source>
</reference>
<feature type="signal peptide" evidence="2">
    <location>
        <begin position="1"/>
        <end position="29"/>
    </location>
</feature>
<dbReference type="AlphaFoldDB" id="A0A7X9WX66"/>
<feature type="chain" id="PRO_5030830403" description="Pentapeptide MXKDX repeat protein" evidence="2">
    <location>
        <begin position="30"/>
        <end position="128"/>
    </location>
</feature>
<comment type="caution">
    <text evidence="3">The sequence shown here is derived from an EMBL/GenBank/DDBJ whole genome shotgun (WGS) entry which is preliminary data.</text>
</comment>
<evidence type="ECO:0000313" key="3">
    <source>
        <dbReference type="EMBL" id="NML11553.1"/>
    </source>
</evidence>
<feature type="compositionally biased region" description="Basic residues" evidence="1">
    <location>
        <begin position="93"/>
        <end position="107"/>
    </location>
</feature>
<feature type="compositionally biased region" description="Low complexity" evidence="1">
    <location>
        <begin position="74"/>
        <end position="92"/>
    </location>
</feature>